<dbReference type="EMBL" id="AGBA01000013">
    <property type="protein sequence ID" value="EGY77775.1"/>
    <property type="molecule type" value="Genomic_DNA"/>
</dbReference>
<dbReference type="InterPro" id="IPR018047">
    <property type="entry name" value="Ammonium_transpt_CS"/>
</dbReference>
<evidence type="ECO:0000256" key="2">
    <source>
        <dbReference type="ARBA" id="ARBA00005887"/>
    </source>
</evidence>
<dbReference type="InterPro" id="IPR029020">
    <property type="entry name" value="Ammonium/urea_transptr"/>
</dbReference>
<dbReference type="NCBIfam" id="TIGR00836">
    <property type="entry name" value="amt"/>
    <property type="match status" value="1"/>
</dbReference>
<proteinExistence type="inferred from homology"/>
<dbReference type="SUPFAM" id="SSF111352">
    <property type="entry name" value="Ammonium transporter"/>
    <property type="match status" value="1"/>
</dbReference>
<name>G4CXR1_9ACTN</name>
<feature type="transmembrane region" description="Helical" evidence="9">
    <location>
        <begin position="51"/>
        <end position="73"/>
    </location>
</feature>
<organism evidence="12 13">
    <name type="scientific">Cutibacterium avidum ATCC 25577</name>
    <dbReference type="NCBI Taxonomy" id="997355"/>
    <lineage>
        <taxon>Bacteria</taxon>
        <taxon>Bacillati</taxon>
        <taxon>Actinomycetota</taxon>
        <taxon>Actinomycetes</taxon>
        <taxon>Propionibacteriales</taxon>
        <taxon>Propionibacteriaceae</taxon>
        <taxon>Cutibacterium</taxon>
    </lineage>
</organism>
<comment type="subcellular location">
    <subcellularLocation>
        <location evidence="9">Cell membrane</location>
        <topology evidence="9">Multi-pass membrane protein</topology>
    </subcellularLocation>
    <subcellularLocation>
        <location evidence="1">Membrane</location>
        <topology evidence="1">Multi-pass membrane protein</topology>
    </subcellularLocation>
</comment>
<dbReference type="InterPro" id="IPR024041">
    <property type="entry name" value="NH4_transpt_AmtB-like_dom"/>
</dbReference>
<evidence type="ECO:0000256" key="1">
    <source>
        <dbReference type="ARBA" id="ARBA00004141"/>
    </source>
</evidence>
<feature type="transmembrane region" description="Helical" evidence="9">
    <location>
        <begin position="266"/>
        <end position="284"/>
    </location>
</feature>
<dbReference type="PANTHER" id="PTHR43029">
    <property type="entry name" value="AMMONIUM TRANSPORTER MEP2"/>
    <property type="match status" value="1"/>
</dbReference>
<dbReference type="GO" id="GO:0008519">
    <property type="term" value="F:ammonium channel activity"/>
    <property type="evidence" value="ECO:0007669"/>
    <property type="project" value="InterPro"/>
</dbReference>
<feature type="compositionally biased region" description="Basic and acidic residues" evidence="10">
    <location>
        <begin position="440"/>
        <end position="466"/>
    </location>
</feature>
<dbReference type="Proteomes" id="UP000005332">
    <property type="component" value="Unassembled WGS sequence"/>
</dbReference>
<feature type="transmembrane region" description="Helical" evidence="9">
    <location>
        <begin position="103"/>
        <end position="126"/>
    </location>
</feature>
<feature type="transmembrane region" description="Helical" evidence="9">
    <location>
        <begin position="176"/>
        <end position="197"/>
    </location>
</feature>
<feature type="region of interest" description="Disordered" evidence="10">
    <location>
        <begin position="438"/>
        <end position="466"/>
    </location>
</feature>
<evidence type="ECO:0000256" key="4">
    <source>
        <dbReference type="ARBA" id="ARBA00022692"/>
    </source>
</evidence>
<keyword evidence="5 9" id="KW-1133">Transmembrane helix</keyword>
<evidence type="ECO:0000256" key="7">
    <source>
        <dbReference type="ARBA" id="ARBA00023177"/>
    </source>
</evidence>
<dbReference type="PROSITE" id="PS01219">
    <property type="entry name" value="AMMONIUM_TRANSP"/>
    <property type="match status" value="1"/>
</dbReference>
<dbReference type="Gene3D" id="1.10.3430.10">
    <property type="entry name" value="Ammonium transporter AmtB like domains"/>
    <property type="match status" value="1"/>
</dbReference>
<feature type="transmembrane region" description="Helical" evidence="9">
    <location>
        <begin position="133"/>
        <end position="156"/>
    </location>
</feature>
<comment type="similarity">
    <text evidence="2 9">Belongs to the ammonia transporter channel (TC 1.A.11.2) family.</text>
</comment>
<dbReference type="InterPro" id="IPR001905">
    <property type="entry name" value="Ammonium_transpt"/>
</dbReference>
<feature type="transmembrane region" description="Helical" evidence="9">
    <location>
        <begin position="209"/>
        <end position="226"/>
    </location>
</feature>
<evidence type="ECO:0000259" key="11">
    <source>
        <dbReference type="Pfam" id="PF00909"/>
    </source>
</evidence>
<keyword evidence="4 9" id="KW-0812">Transmembrane</keyword>
<evidence type="ECO:0000256" key="5">
    <source>
        <dbReference type="ARBA" id="ARBA00022989"/>
    </source>
</evidence>
<evidence type="ECO:0000256" key="3">
    <source>
        <dbReference type="ARBA" id="ARBA00022448"/>
    </source>
</evidence>
<evidence type="ECO:0000313" key="12">
    <source>
        <dbReference type="EMBL" id="EGY77775.1"/>
    </source>
</evidence>
<dbReference type="GO" id="GO:0005886">
    <property type="term" value="C:plasma membrane"/>
    <property type="evidence" value="ECO:0007669"/>
    <property type="project" value="UniProtKB-SubCell"/>
</dbReference>
<keyword evidence="3 9" id="KW-0813">Transport</keyword>
<comment type="caution">
    <text evidence="12">The sequence shown here is derived from an EMBL/GenBank/DDBJ whole genome shotgun (WGS) entry which is preliminary data.</text>
</comment>
<keyword evidence="7 9" id="KW-0924">Ammonia transport</keyword>
<evidence type="ECO:0000256" key="10">
    <source>
        <dbReference type="SAM" id="MobiDB-lite"/>
    </source>
</evidence>
<evidence type="ECO:0000256" key="8">
    <source>
        <dbReference type="ARBA" id="ARBA00050025"/>
    </source>
</evidence>
<keyword evidence="13" id="KW-1185">Reference proteome</keyword>
<dbReference type="Pfam" id="PF00909">
    <property type="entry name" value="Ammonium_transp"/>
    <property type="match status" value="1"/>
</dbReference>
<feature type="transmembrane region" description="Helical" evidence="9">
    <location>
        <begin position="322"/>
        <end position="341"/>
    </location>
</feature>
<dbReference type="PANTHER" id="PTHR43029:SF10">
    <property type="entry name" value="AMMONIUM TRANSPORTER MEP2"/>
    <property type="match status" value="1"/>
</dbReference>
<feature type="domain" description="Ammonium transporter AmtB-like" evidence="11">
    <location>
        <begin position="18"/>
        <end position="422"/>
    </location>
</feature>
<protein>
    <recommendedName>
        <fullName evidence="8 9">Ammonium transporter</fullName>
    </recommendedName>
</protein>
<reference evidence="12 13" key="1">
    <citation type="submission" date="2011-06" db="EMBL/GenBank/DDBJ databases">
        <authorList>
            <person name="Muzny D."/>
            <person name="Qin X."/>
            <person name="Deng J."/>
            <person name="Jiang H."/>
            <person name="Liu Y."/>
            <person name="Qu J."/>
            <person name="Song X.-Z."/>
            <person name="Zhang L."/>
            <person name="Thornton R."/>
            <person name="Coyle M."/>
            <person name="Francisco L."/>
            <person name="Jackson L."/>
            <person name="Javaid M."/>
            <person name="Korchina V."/>
            <person name="Kovar C."/>
            <person name="Mata R."/>
            <person name="Mathew T."/>
            <person name="Ngo R."/>
            <person name="Nguyen L."/>
            <person name="Nguyen N."/>
            <person name="Okwuonu G."/>
            <person name="Ongeri F."/>
            <person name="Pham C."/>
            <person name="Simmons D."/>
            <person name="Wilczek-Boney K."/>
            <person name="Hale W."/>
            <person name="Jakkamsetti A."/>
            <person name="Pham P."/>
            <person name="Ruth R."/>
            <person name="San Lucas F."/>
            <person name="Warren J."/>
            <person name="Zhang J."/>
            <person name="Zhao Z."/>
            <person name="Zhou C."/>
            <person name="Zhu D."/>
            <person name="Lee S."/>
            <person name="Bess C."/>
            <person name="Blankenburg K."/>
            <person name="Forbes L."/>
            <person name="Fu Q."/>
            <person name="Gubbala S."/>
            <person name="Hirani K."/>
            <person name="Jayaseelan J.C."/>
            <person name="Lara F."/>
            <person name="Munidasa M."/>
            <person name="Palculict T."/>
            <person name="Patil S."/>
            <person name="Pu L.-L."/>
            <person name="Saada N."/>
            <person name="Tang L."/>
            <person name="Weissenberger G."/>
            <person name="Zhu Y."/>
            <person name="Hemphill L."/>
            <person name="Shang Y."/>
            <person name="Youmans B."/>
            <person name="Ayvaz T."/>
            <person name="Ross M."/>
            <person name="Santibanez J."/>
            <person name="Aqrawi P."/>
            <person name="Gross S."/>
            <person name="Joshi V."/>
            <person name="Fowler G."/>
            <person name="Nazareth L."/>
            <person name="Reid J."/>
            <person name="Worley K."/>
            <person name="Petrosino J."/>
            <person name="Highlander S."/>
            <person name="Gibbs R."/>
        </authorList>
    </citation>
    <scope>NUCLEOTIDE SEQUENCE [LARGE SCALE GENOMIC DNA]</scope>
    <source>
        <strain evidence="12 13">ATCC 25577</strain>
    </source>
</reference>
<keyword evidence="6 9" id="KW-0472">Membrane</keyword>
<sequence length="466" mass="48595">MTIDTMTPLLEINAGDTAWVLASASLVLFMTPMLAFFYGGMVRAKGVLNMLMMNVVAMGTIGVLWVVCGYSMAFGDPQWGGLIGNPAQYFELHGVMGTEVGTIPGFVFVAFQSAFAIIATALVSGAVADRMKFFAWVVFTILWGLLVYFPAANWVFGTGWILNTMHAVDFAGGTAIHINAGAAALALALILGPRVGFGSRPMRPHNTTLVMLGAGGLWFGWFGFNAGSTLEANDTAGLAWVNTLAAAAAAMLAWICVERIRDGQPTMLGAASGIVAGLVGITPACASVSPWGAVIIGIVCGAVCALAVSLKYRFSYDDSLDVVGVHMVGGFLGTVLIGFLADPHAMAEGASASLEANGAGLFLGGNGKLLGVQVICALAMMAYSFVVSGLIGLVIKKTMGIRVSTAEELRGIDLVEHAESGYDFSSVRYSSLVLPKAHAHHEDAPRPDGKPARAVETTADKEEISA</sequence>
<dbReference type="HOGENOM" id="CLU_000445_33_0_11"/>
<feature type="transmembrane region" description="Helical" evidence="9">
    <location>
        <begin position="370"/>
        <end position="395"/>
    </location>
</feature>
<gene>
    <name evidence="12" type="primary">amt</name>
    <name evidence="12" type="ORF">HMPREF9153_1318</name>
</gene>
<accession>G4CXR1</accession>
<dbReference type="AlphaFoldDB" id="G4CXR1"/>
<feature type="transmembrane region" description="Helical" evidence="9">
    <location>
        <begin position="238"/>
        <end position="257"/>
    </location>
</feature>
<evidence type="ECO:0000256" key="6">
    <source>
        <dbReference type="ARBA" id="ARBA00023136"/>
    </source>
</evidence>
<evidence type="ECO:0000256" key="9">
    <source>
        <dbReference type="RuleBase" id="RU362002"/>
    </source>
</evidence>
<feature type="transmembrane region" description="Helical" evidence="9">
    <location>
        <begin position="18"/>
        <end position="39"/>
    </location>
</feature>
<feature type="transmembrane region" description="Helical" evidence="9">
    <location>
        <begin position="290"/>
        <end position="310"/>
    </location>
</feature>
<evidence type="ECO:0000313" key="13">
    <source>
        <dbReference type="Proteomes" id="UP000005332"/>
    </source>
</evidence>
<dbReference type="PATRIC" id="fig|997355.3.peg.1297"/>